<dbReference type="PANTHER" id="PTHR10366">
    <property type="entry name" value="NAD DEPENDENT EPIMERASE/DEHYDRATASE"/>
    <property type="match status" value="1"/>
</dbReference>
<evidence type="ECO:0000256" key="1">
    <source>
        <dbReference type="ARBA" id="ARBA00023002"/>
    </source>
</evidence>
<dbReference type="PANTHER" id="PTHR10366:SF564">
    <property type="entry name" value="STEROL-4-ALPHA-CARBOXYLATE 3-DEHYDROGENASE, DECARBOXYLATING"/>
    <property type="match status" value="1"/>
</dbReference>
<comment type="caution">
    <text evidence="4">The sequence shown here is derived from an EMBL/GenBank/DDBJ whole genome shotgun (WGS) entry which is preliminary data.</text>
</comment>
<reference evidence="4" key="1">
    <citation type="submission" date="2023-06" db="EMBL/GenBank/DDBJ databases">
        <title>Conoideocrella luteorostrata (Hypocreales: Clavicipitaceae), a potential biocontrol fungus for elongate hemlock scale in United States Christmas tree production areas.</title>
        <authorList>
            <person name="Barrett H."/>
            <person name="Lovett B."/>
            <person name="Macias A.M."/>
            <person name="Stajich J.E."/>
            <person name="Kasson M.T."/>
        </authorList>
    </citation>
    <scope>NUCLEOTIDE SEQUENCE</scope>
    <source>
        <strain evidence="4">ARSEF 14590</strain>
    </source>
</reference>
<evidence type="ECO:0000313" key="4">
    <source>
        <dbReference type="EMBL" id="KAK2591888.1"/>
    </source>
</evidence>
<dbReference type="Proteomes" id="UP001251528">
    <property type="component" value="Unassembled WGS sequence"/>
</dbReference>
<dbReference type="SUPFAM" id="SSF51735">
    <property type="entry name" value="NAD(P)-binding Rossmann-fold domains"/>
    <property type="match status" value="1"/>
</dbReference>
<dbReference type="AlphaFoldDB" id="A0AAJ0CHD9"/>
<name>A0AAJ0CHD9_9HYPO</name>
<proteinExistence type="inferred from homology"/>
<evidence type="ECO:0000256" key="2">
    <source>
        <dbReference type="ARBA" id="ARBA00023445"/>
    </source>
</evidence>
<dbReference type="GO" id="GO:0016616">
    <property type="term" value="F:oxidoreductase activity, acting on the CH-OH group of donors, NAD or NADP as acceptor"/>
    <property type="evidence" value="ECO:0007669"/>
    <property type="project" value="TreeGrafter"/>
</dbReference>
<dbReference type="EMBL" id="JASWJB010000302">
    <property type="protein sequence ID" value="KAK2591888.1"/>
    <property type="molecule type" value="Genomic_DNA"/>
</dbReference>
<keyword evidence="1" id="KW-0560">Oxidoreductase</keyword>
<dbReference type="InterPro" id="IPR001509">
    <property type="entry name" value="Epimerase_deHydtase"/>
</dbReference>
<dbReference type="InterPro" id="IPR036291">
    <property type="entry name" value="NAD(P)-bd_dom_sf"/>
</dbReference>
<accession>A0AAJ0CHD9</accession>
<dbReference type="Gene3D" id="3.40.50.720">
    <property type="entry name" value="NAD(P)-binding Rossmann-like Domain"/>
    <property type="match status" value="1"/>
</dbReference>
<organism evidence="4 5">
    <name type="scientific">Conoideocrella luteorostrata</name>
    <dbReference type="NCBI Taxonomy" id="1105319"/>
    <lineage>
        <taxon>Eukaryota</taxon>
        <taxon>Fungi</taxon>
        <taxon>Dikarya</taxon>
        <taxon>Ascomycota</taxon>
        <taxon>Pezizomycotina</taxon>
        <taxon>Sordariomycetes</taxon>
        <taxon>Hypocreomycetidae</taxon>
        <taxon>Hypocreales</taxon>
        <taxon>Clavicipitaceae</taxon>
        <taxon>Conoideocrella</taxon>
    </lineage>
</organism>
<sequence>MAGDLILLTGATGMIGFKTLTLLLQEGYVVRAAVRNQAGFDRISSLGPVAKFKAQLSSVIVPEITVPGAYDEAVRGVKYIVHAASPLPGSTQGADYQATLIQPAVEGTVGILKSAAKTTGIERVVITASVSSIVSNERVRSGVMFDENTLDTDTKGPLNDEVYAYFASKALAHAAVKDFMQTAKPSFNVINVLPAYVVGRDETVTDASAIAKGSNGLVMGPLLGYPRDYPIGGRTVHLDDGAKMHVLSLEPKVEGNQDFLAAAEGIEWADSFEIVKRRYPKAYAEGVFKFESISKPVTTTANVDAGKATRVLGVEFKGFEEQVVSVVDHFLELAAQ</sequence>
<feature type="domain" description="NAD-dependent epimerase/dehydratase" evidence="3">
    <location>
        <begin position="6"/>
        <end position="214"/>
    </location>
</feature>
<evidence type="ECO:0000313" key="5">
    <source>
        <dbReference type="Proteomes" id="UP001251528"/>
    </source>
</evidence>
<keyword evidence="5" id="KW-1185">Reference proteome</keyword>
<gene>
    <name evidence="4" type="ORF">QQS21_010412</name>
</gene>
<dbReference type="InterPro" id="IPR050425">
    <property type="entry name" value="NAD(P)_dehydrat-like"/>
</dbReference>
<dbReference type="Pfam" id="PF01370">
    <property type="entry name" value="Epimerase"/>
    <property type="match status" value="1"/>
</dbReference>
<protein>
    <recommendedName>
        <fullName evidence="3">NAD-dependent epimerase/dehydratase domain-containing protein</fullName>
    </recommendedName>
</protein>
<evidence type="ECO:0000259" key="3">
    <source>
        <dbReference type="Pfam" id="PF01370"/>
    </source>
</evidence>
<comment type="similarity">
    <text evidence="2">Belongs to the NAD(P)-dependent epimerase/dehydratase family. Dihydroflavonol-4-reductase subfamily.</text>
</comment>